<evidence type="ECO:0000313" key="5">
    <source>
        <dbReference type="EMBL" id="MCQ8128119.1"/>
    </source>
</evidence>
<reference evidence="5 6" key="1">
    <citation type="submission" date="2022-07" db="EMBL/GenBank/DDBJ databases">
        <title>Methylomonas rivi sp. nov., Methylomonas rosea sp. nov., Methylomonas aureus sp. nov. and Methylomonas subterranea sp. nov., four novel methanotrophs isolated from a freshwater creek and the deep terrestrial subsurface.</title>
        <authorList>
            <person name="Abin C."/>
            <person name="Sankaranarayanan K."/>
            <person name="Garner C."/>
            <person name="Sindelar R."/>
            <person name="Kotary K."/>
            <person name="Garner R."/>
            <person name="Barclay S."/>
            <person name="Lawson P."/>
            <person name="Krumholz L."/>
        </authorList>
    </citation>
    <scope>NUCLEOTIDE SEQUENCE [LARGE SCALE GENOMIC DNA]</scope>
    <source>
        <strain evidence="5 6">WSC-6</strain>
    </source>
</reference>
<dbReference type="SUPFAM" id="SSF103088">
    <property type="entry name" value="OmpA-like"/>
    <property type="match status" value="1"/>
</dbReference>
<evidence type="ECO:0000256" key="2">
    <source>
        <dbReference type="SAM" id="MobiDB-lite"/>
    </source>
</evidence>
<keyword evidence="6" id="KW-1185">Reference proteome</keyword>
<name>A0ABT1U3W8_9GAMM</name>
<dbReference type="Gene3D" id="3.30.1330.60">
    <property type="entry name" value="OmpA-like domain"/>
    <property type="match status" value="1"/>
</dbReference>
<gene>
    <name evidence="5" type="ORF">NP596_06570</name>
</gene>
<accession>A0ABT1U3W8</accession>
<dbReference type="InterPro" id="IPR036737">
    <property type="entry name" value="OmpA-like_sf"/>
</dbReference>
<dbReference type="InterPro" id="IPR006665">
    <property type="entry name" value="OmpA-like"/>
</dbReference>
<feature type="compositionally biased region" description="Polar residues" evidence="2">
    <location>
        <begin position="55"/>
        <end position="100"/>
    </location>
</feature>
<evidence type="ECO:0000256" key="3">
    <source>
        <dbReference type="SAM" id="Phobius"/>
    </source>
</evidence>
<dbReference type="RefSeq" id="WP_256614489.1">
    <property type="nucleotide sequence ID" value="NZ_JANIBK010000023.1"/>
</dbReference>
<dbReference type="PANTHER" id="PTHR30329">
    <property type="entry name" value="STATOR ELEMENT OF FLAGELLAR MOTOR COMPLEX"/>
    <property type="match status" value="1"/>
</dbReference>
<proteinExistence type="predicted"/>
<dbReference type="PANTHER" id="PTHR30329:SF21">
    <property type="entry name" value="LIPOPROTEIN YIAD-RELATED"/>
    <property type="match status" value="1"/>
</dbReference>
<keyword evidence="3" id="KW-1133">Transmembrane helix</keyword>
<evidence type="ECO:0000256" key="1">
    <source>
        <dbReference type="PROSITE-ProRule" id="PRU00473"/>
    </source>
</evidence>
<dbReference type="InterPro" id="IPR050330">
    <property type="entry name" value="Bact_OuterMem_StrucFunc"/>
</dbReference>
<organism evidence="5 6">
    <name type="scientific">Methylomonas rivi</name>
    <dbReference type="NCBI Taxonomy" id="2952226"/>
    <lineage>
        <taxon>Bacteria</taxon>
        <taxon>Pseudomonadati</taxon>
        <taxon>Pseudomonadota</taxon>
        <taxon>Gammaproteobacteria</taxon>
        <taxon>Methylococcales</taxon>
        <taxon>Methylococcaceae</taxon>
        <taxon>Methylomonas</taxon>
    </lineage>
</organism>
<comment type="caution">
    <text evidence="5">The sequence shown here is derived from an EMBL/GenBank/DDBJ whole genome shotgun (WGS) entry which is preliminary data.</text>
</comment>
<feature type="domain" description="OmpA-like" evidence="4">
    <location>
        <begin position="134"/>
        <end position="249"/>
    </location>
</feature>
<keyword evidence="1 3" id="KW-0472">Membrane</keyword>
<feature type="region of interest" description="Disordered" evidence="2">
    <location>
        <begin position="55"/>
        <end position="121"/>
    </location>
</feature>
<evidence type="ECO:0000313" key="6">
    <source>
        <dbReference type="Proteomes" id="UP001524586"/>
    </source>
</evidence>
<protein>
    <submittedName>
        <fullName evidence="5">OmpA family protein</fullName>
    </submittedName>
</protein>
<dbReference type="Proteomes" id="UP001524586">
    <property type="component" value="Unassembled WGS sequence"/>
</dbReference>
<keyword evidence="3" id="KW-0812">Transmembrane</keyword>
<dbReference type="EMBL" id="JANIBK010000023">
    <property type="protein sequence ID" value="MCQ8128119.1"/>
    <property type="molecule type" value="Genomic_DNA"/>
</dbReference>
<sequence length="249" mass="26469">MKRQRSVDYDGLDGILQLPDITEAKPKGYRSSWLYALIAAALLGAFLLRNQNKTASPQSLPIQTDSTVTSLASKPSPIQETSDSASKNPQQDTGTPQTDSSPDHQDAIVSTEPHPEQQAANLDPATASPKIEVPAVTPSGVLFTVRFKLDSNRLTLLGKSTRDELIDAAKSCPNLIKLTGHTCNLGSAAGNRHLGLARANSVKKLLAANGIPAHRIAAVSEGMERPAATNDTPAGQAQNRRVELICQAH</sequence>
<dbReference type="CDD" id="cd07185">
    <property type="entry name" value="OmpA_C-like"/>
    <property type="match status" value="1"/>
</dbReference>
<feature type="transmembrane region" description="Helical" evidence="3">
    <location>
        <begin position="32"/>
        <end position="48"/>
    </location>
</feature>
<evidence type="ECO:0000259" key="4">
    <source>
        <dbReference type="PROSITE" id="PS51123"/>
    </source>
</evidence>
<dbReference type="Pfam" id="PF00691">
    <property type="entry name" value="OmpA"/>
    <property type="match status" value="1"/>
</dbReference>
<dbReference type="PROSITE" id="PS51123">
    <property type="entry name" value="OMPA_2"/>
    <property type="match status" value="1"/>
</dbReference>